<sequence length="419" mass="47050">MEIHMGKKYIGSISDDSMPALYNWARELGFSVNIKSEEGVLQLNPGLYNKHIIIFQDQKLKQNSLRNESYEQKIVKTIQQCLSQCGAQVKLALDEEPLGKTALQISVNLFQIPRIKQSMIELYHASGIHDVKWINLIKKECKKLNIKVAVHELDNPENREGVKIHVMIPTNLHGSEWEIISEQMAHILSIGLICKLHDVSGISPFSILSVNALINLLSSDTQTINQAVSEQEGKLIEGEIEQNTPANDNNSITDAQAFFDYHLMINQANSENLKVIGNLIIKNTGTVPLRNPFICLRVSPAGSIRITGQILPPNVASTKGLQTVQGARGWQYIKENWFEEAEEKGELWIRSINDLVIGPDEVVSLSNLQMRLTDIEEDKKLTVEAFVLFNDNGMQMEANNKISLLLNSGRHIEKLEAID</sequence>
<dbReference type="RefSeq" id="WP_307151808.1">
    <property type="nucleotide sequence ID" value="NZ_JAUSTU010000025.1"/>
</dbReference>
<protein>
    <submittedName>
        <fullName evidence="1">Uncharacterized protein</fullName>
    </submittedName>
</protein>
<gene>
    <name evidence="1" type="ORF">J2S07_003674</name>
</gene>
<reference evidence="1 2" key="1">
    <citation type="submission" date="2023-07" db="EMBL/GenBank/DDBJ databases">
        <title>Genomic Encyclopedia of Type Strains, Phase IV (KMG-IV): sequencing the most valuable type-strain genomes for metagenomic binning, comparative biology and taxonomic classification.</title>
        <authorList>
            <person name="Goeker M."/>
        </authorList>
    </citation>
    <scope>NUCLEOTIDE SEQUENCE [LARGE SCALE GENOMIC DNA]</scope>
    <source>
        <strain evidence="1 2">DSM 23948</strain>
    </source>
</reference>
<comment type="caution">
    <text evidence="1">The sequence shown here is derived from an EMBL/GenBank/DDBJ whole genome shotgun (WGS) entry which is preliminary data.</text>
</comment>
<name>A0ABT9V8S5_9BACL</name>
<evidence type="ECO:0000313" key="1">
    <source>
        <dbReference type="EMBL" id="MDQ0157340.1"/>
    </source>
</evidence>
<keyword evidence="2" id="KW-1185">Reference proteome</keyword>
<organism evidence="1 2">
    <name type="scientific">Anoxybacillus andreesenii</name>
    <dbReference type="NCBI Taxonomy" id="1325932"/>
    <lineage>
        <taxon>Bacteria</taxon>
        <taxon>Bacillati</taxon>
        <taxon>Bacillota</taxon>
        <taxon>Bacilli</taxon>
        <taxon>Bacillales</taxon>
        <taxon>Anoxybacillaceae</taxon>
        <taxon>Anoxybacillus</taxon>
    </lineage>
</organism>
<evidence type="ECO:0000313" key="2">
    <source>
        <dbReference type="Proteomes" id="UP001231362"/>
    </source>
</evidence>
<dbReference type="Proteomes" id="UP001231362">
    <property type="component" value="Unassembled WGS sequence"/>
</dbReference>
<accession>A0ABT9V8S5</accession>
<dbReference type="EMBL" id="JAUSTU010000025">
    <property type="protein sequence ID" value="MDQ0157340.1"/>
    <property type="molecule type" value="Genomic_DNA"/>
</dbReference>
<proteinExistence type="predicted"/>